<dbReference type="GO" id="GO:0008270">
    <property type="term" value="F:zinc ion binding"/>
    <property type="evidence" value="ECO:0007669"/>
    <property type="project" value="InterPro"/>
</dbReference>
<dbReference type="Pfam" id="PF17770">
    <property type="entry name" value="RNase_J_C"/>
    <property type="match status" value="1"/>
</dbReference>
<comment type="cofactor">
    <cofactor evidence="12">
        <name>Zn(2+)</name>
        <dbReference type="ChEBI" id="CHEBI:29105"/>
    </cofactor>
    <text evidence="12">Binds 2 Zn(2+) ions per subunit. It is not clear if Zn(2+) or Mg(2+) is physiologically important.</text>
</comment>
<keyword evidence="8 9" id="KW-0694">RNA-binding</keyword>
<feature type="active site" description="Proton donor" evidence="10">
    <location>
        <position position="205"/>
    </location>
</feature>
<dbReference type="PIRSF" id="PIRSF004803">
    <property type="entry name" value="RnjA"/>
    <property type="match status" value="1"/>
</dbReference>
<keyword evidence="1 9" id="KW-0963">Cytoplasm</keyword>
<evidence type="ECO:0000259" key="13">
    <source>
        <dbReference type="SMART" id="SM00849"/>
    </source>
</evidence>
<feature type="binding site" evidence="12">
    <location>
        <position position="59"/>
    </location>
    <ligand>
        <name>Ca(2+)</name>
        <dbReference type="ChEBI" id="CHEBI:29108"/>
    </ligand>
</feature>
<dbReference type="Gene3D" id="3.10.20.580">
    <property type="match status" value="1"/>
</dbReference>
<feature type="binding site" evidence="12">
    <location>
        <position position="84"/>
    </location>
    <ligand>
        <name>Zn(2+)</name>
        <dbReference type="ChEBI" id="CHEBI:29105"/>
        <label>1</label>
        <note>catalytic</note>
    </ligand>
</feature>
<keyword evidence="2 9" id="KW-0540">Nuclease</keyword>
<dbReference type="GO" id="GO:0003723">
    <property type="term" value="F:RNA binding"/>
    <property type="evidence" value="ECO:0007669"/>
    <property type="project" value="UniProtKB-UniRule"/>
</dbReference>
<name>A0A916XBV4_9ACTN</name>
<dbReference type="Pfam" id="PF07521">
    <property type="entry name" value="RMMBL"/>
    <property type="match status" value="1"/>
</dbReference>
<evidence type="ECO:0000256" key="8">
    <source>
        <dbReference type="ARBA" id="ARBA00022884"/>
    </source>
</evidence>
<evidence type="ECO:0000256" key="10">
    <source>
        <dbReference type="PIRSR" id="PIRSR004803-1"/>
    </source>
</evidence>
<evidence type="ECO:0000313" key="14">
    <source>
        <dbReference type="EMBL" id="GGC60302.1"/>
    </source>
</evidence>
<keyword evidence="4 9" id="KW-0255">Endonuclease</keyword>
<dbReference type="Pfam" id="PF22505">
    <property type="entry name" value="RNase_J_b_CASP"/>
    <property type="match status" value="1"/>
</dbReference>
<dbReference type="InterPro" id="IPR055132">
    <property type="entry name" value="RNase_J_b_CASP"/>
</dbReference>
<feature type="binding site" evidence="12">
    <location>
        <position position="61"/>
    </location>
    <ligand>
        <name>Ca(2+)</name>
        <dbReference type="ChEBI" id="CHEBI:29108"/>
    </ligand>
</feature>
<dbReference type="HAMAP" id="MF_01491">
    <property type="entry name" value="RNase_J_bact"/>
    <property type="match status" value="1"/>
</dbReference>
<dbReference type="AlphaFoldDB" id="A0A916XBV4"/>
<feature type="active site" description="Proton acceptor" evidence="10">
    <location>
        <position position="378"/>
    </location>
</feature>
<dbReference type="InterPro" id="IPR011108">
    <property type="entry name" value="RMMBL"/>
</dbReference>
<feature type="binding site" evidence="12">
    <location>
        <position position="173"/>
    </location>
    <ligand>
        <name>Zn(2+)</name>
        <dbReference type="ChEBI" id="CHEBI:29105"/>
        <label>1</label>
        <note>catalytic</note>
    </ligand>
</feature>
<comment type="similarity">
    <text evidence="9">Belongs to the metallo-beta-lactamase superfamily. RNA-metabolizing metallo-beta-lactamase-like family. Bacterial RNase J subfamily.</text>
</comment>
<evidence type="ECO:0000256" key="7">
    <source>
        <dbReference type="ARBA" id="ARBA00022839"/>
    </source>
</evidence>
<comment type="subcellular location">
    <subcellularLocation>
        <location evidence="9">Cytoplasm</location>
    </subcellularLocation>
</comment>
<dbReference type="SMART" id="SM00849">
    <property type="entry name" value="Lactamase_B"/>
    <property type="match status" value="1"/>
</dbReference>
<evidence type="ECO:0000256" key="6">
    <source>
        <dbReference type="ARBA" id="ARBA00022833"/>
    </source>
</evidence>
<evidence type="ECO:0000256" key="2">
    <source>
        <dbReference type="ARBA" id="ARBA00022722"/>
    </source>
</evidence>
<dbReference type="InterPro" id="IPR004613">
    <property type="entry name" value="RNase_J"/>
</dbReference>
<dbReference type="GO" id="GO:0004534">
    <property type="term" value="F:5'-3' RNA exonuclease activity"/>
    <property type="evidence" value="ECO:0007669"/>
    <property type="project" value="UniProtKB-UniRule"/>
</dbReference>
<evidence type="ECO:0000256" key="12">
    <source>
        <dbReference type="PIRSR" id="PIRSR004803-3"/>
    </source>
</evidence>
<feature type="binding site" evidence="12">
    <location>
        <position position="400"/>
    </location>
    <ligand>
        <name>Zn(2+)</name>
        <dbReference type="ChEBI" id="CHEBI:29105"/>
        <label>1</label>
        <note>catalytic</note>
    </ligand>
</feature>
<comment type="cofactor">
    <cofactor evidence="12">
        <name>Ca(2+)</name>
        <dbReference type="ChEBI" id="CHEBI:29108"/>
    </cofactor>
    <text evidence="12">Binds 1 Ca(2+) cation per subunit. Seen in 1 crystal structure, it is not clear if it is physiologically important.</text>
</comment>
<protein>
    <recommendedName>
        <fullName evidence="9">Ribonuclease J</fullName>
        <shortName evidence="9">RNase J</shortName>
        <ecNumber evidence="9">3.1.-.-</ecNumber>
    </recommendedName>
</protein>
<keyword evidence="15" id="KW-1185">Reference proteome</keyword>
<accession>A0A916XBV4</accession>
<dbReference type="GO" id="GO:0004521">
    <property type="term" value="F:RNA endonuclease activity"/>
    <property type="evidence" value="ECO:0007669"/>
    <property type="project" value="UniProtKB-UniRule"/>
</dbReference>
<dbReference type="Proteomes" id="UP000641514">
    <property type="component" value="Unassembled WGS sequence"/>
</dbReference>
<keyword evidence="5 9" id="KW-0378">Hydrolase</keyword>
<proteinExistence type="inferred from homology"/>
<comment type="caution">
    <text evidence="14">The sequence shown here is derived from an EMBL/GenBank/DDBJ whole genome shotgun (WGS) entry which is preliminary data.</text>
</comment>
<dbReference type="PANTHER" id="PTHR43694">
    <property type="entry name" value="RIBONUCLEASE J"/>
    <property type="match status" value="1"/>
</dbReference>
<reference evidence="14" key="1">
    <citation type="journal article" date="2014" name="Int. J. Syst. Evol. Microbiol.">
        <title>Complete genome sequence of Corynebacterium casei LMG S-19264T (=DSM 44701T), isolated from a smear-ripened cheese.</title>
        <authorList>
            <consortium name="US DOE Joint Genome Institute (JGI-PGF)"/>
            <person name="Walter F."/>
            <person name="Albersmeier A."/>
            <person name="Kalinowski J."/>
            <person name="Ruckert C."/>
        </authorList>
    </citation>
    <scope>NUCLEOTIDE SEQUENCE</scope>
    <source>
        <strain evidence="14">CGMCC 1.15478</strain>
    </source>
</reference>
<dbReference type="InterPro" id="IPR036866">
    <property type="entry name" value="RibonucZ/Hydroxyglut_hydro"/>
</dbReference>
<dbReference type="NCBIfam" id="TIGR00649">
    <property type="entry name" value="MG423"/>
    <property type="match status" value="1"/>
</dbReference>
<keyword evidence="3 12" id="KW-0479">Metal-binding</keyword>
<feature type="binding site" evidence="9 11">
    <location>
        <begin position="374"/>
        <end position="378"/>
    </location>
    <ligand>
        <name>substrate</name>
    </ligand>
</feature>
<gene>
    <name evidence="9 14" type="primary">rnj</name>
    <name evidence="14" type="ORF">GCM10011410_10980</name>
</gene>
<keyword evidence="9" id="KW-0698">rRNA processing</keyword>
<feature type="domain" description="Metallo-beta-lactamase" evidence="13">
    <location>
        <begin position="31"/>
        <end position="225"/>
    </location>
</feature>
<dbReference type="EMBL" id="BMJH01000001">
    <property type="protein sequence ID" value="GGC60302.1"/>
    <property type="molecule type" value="Genomic_DNA"/>
</dbReference>
<dbReference type="Pfam" id="PF00753">
    <property type="entry name" value="Lactamase_B"/>
    <property type="match status" value="1"/>
</dbReference>
<evidence type="ECO:0000256" key="5">
    <source>
        <dbReference type="ARBA" id="ARBA00022801"/>
    </source>
</evidence>
<evidence type="ECO:0000313" key="15">
    <source>
        <dbReference type="Proteomes" id="UP000641514"/>
    </source>
</evidence>
<dbReference type="InterPro" id="IPR041636">
    <property type="entry name" value="RNase_J_C"/>
</dbReference>
<comment type="function">
    <text evidence="9">An RNase that has 5'-3' exonuclease and possibly endonuclease activity. Involved in maturation of rRNA and in some organisms also mRNA maturation and/or decay.</text>
</comment>
<dbReference type="Gene3D" id="3.60.15.10">
    <property type="entry name" value="Ribonuclease Z/Hydroxyacylglutathione hydrolase-like"/>
    <property type="match status" value="1"/>
</dbReference>
<organism evidence="14 15">
    <name type="scientific">Hoyosella rhizosphaerae</name>
    <dbReference type="NCBI Taxonomy" id="1755582"/>
    <lineage>
        <taxon>Bacteria</taxon>
        <taxon>Bacillati</taxon>
        <taxon>Actinomycetota</taxon>
        <taxon>Actinomycetes</taxon>
        <taxon>Mycobacteriales</taxon>
        <taxon>Hoyosellaceae</taxon>
        <taxon>Hoyosella</taxon>
    </lineage>
</organism>
<evidence type="ECO:0000256" key="11">
    <source>
        <dbReference type="PIRSR" id="PIRSR004803-2"/>
    </source>
</evidence>
<feature type="binding site" evidence="11">
    <location>
        <begin position="242"/>
        <end position="244"/>
    </location>
    <ligand>
        <name>substrate</name>
    </ligand>
</feature>
<feature type="binding site" evidence="12">
    <location>
        <position position="453"/>
    </location>
    <ligand>
        <name>Ca(2+)</name>
        <dbReference type="ChEBI" id="CHEBI:29108"/>
    </ligand>
</feature>
<feature type="binding site" evidence="12">
    <location>
        <position position="89"/>
    </location>
    <ligand>
        <name>Zn(2+)</name>
        <dbReference type="ChEBI" id="CHEBI:29105"/>
        <label>1</label>
        <note>catalytic</note>
    </ligand>
</feature>
<keyword evidence="12" id="KW-0106">Calcium</keyword>
<feature type="binding site" evidence="12">
    <location>
        <position position="151"/>
    </location>
    <ligand>
        <name>Zn(2+)</name>
        <dbReference type="ChEBI" id="CHEBI:29105"/>
        <label>1</label>
        <note>catalytic</note>
    </ligand>
</feature>
<dbReference type="SUPFAM" id="SSF56281">
    <property type="entry name" value="Metallo-hydrolase/oxidoreductase"/>
    <property type="match status" value="1"/>
</dbReference>
<dbReference type="Gene3D" id="3.40.50.10710">
    <property type="entry name" value="Metallo-hydrolase/oxidoreductase"/>
    <property type="match status" value="1"/>
</dbReference>
<feature type="binding site" evidence="12">
    <location>
        <position position="88"/>
    </location>
    <ligand>
        <name>Zn(2+)</name>
        <dbReference type="ChEBI" id="CHEBI:29105"/>
        <label>1</label>
        <note>catalytic</note>
    </ligand>
</feature>
<dbReference type="PANTHER" id="PTHR43694:SF1">
    <property type="entry name" value="RIBONUCLEASE J"/>
    <property type="match status" value="1"/>
</dbReference>
<dbReference type="CDD" id="cd07714">
    <property type="entry name" value="RNaseJ_MBL-fold"/>
    <property type="match status" value="1"/>
</dbReference>
<dbReference type="InterPro" id="IPR030854">
    <property type="entry name" value="RNase_J_bac"/>
</dbReference>
<evidence type="ECO:0000256" key="3">
    <source>
        <dbReference type="ARBA" id="ARBA00022723"/>
    </source>
</evidence>
<dbReference type="InterPro" id="IPR042173">
    <property type="entry name" value="RNase_J_2"/>
</dbReference>
<evidence type="ECO:0000256" key="1">
    <source>
        <dbReference type="ARBA" id="ARBA00022490"/>
    </source>
</evidence>
<dbReference type="EC" id="3.1.-.-" evidence="9"/>
<feature type="binding site" evidence="12">
    <location>
        <position position="86"/>
    </location>
    <ligand>
        <name>Zn(2+)</name>
        <dbReference type="ChEBI" id="CHEBI:29105"/>
        <label>1</label>
        <note>catalytic</note>
    </ligand>
</feature>
<evidence type="ECO:0000256" key="9">
    <source>
        <dbReference type="HAMAP-Rule" id="MF_01491"/>
    </source>
</evidence>
<dbReference type="InterPro" id="IPR001279">
    <property type="entry name" value="Metallo-B-lactamas"/>
</dbReference>
<sequence length="565" mass="60796">MFDPNTKLGPPPPAEHRGLRVFALGGIKEIGRNMTVLEHQGKLLIIDCGVLFPADGQPGVDLILPDFGPIEDRLEDVVALVVTHGHEDHIGAIPYLLKLRGDIPVVSARFTLALISAKLREHHIKAVFDEVREGQKATYGPFDLEFFAVDHSIPDALAIGVRTEAGTALHTGDIRLDQVPIDGRLTDLAGFTRLGDEGVDLLMIDSTNSETPGVVMSEREVGIALDTVVAKATHRVILASFASNVHRIQQIVDVAHRHGRRVVFVGRSMVRNMEIAQDLGYLTVPDGVEINLDTATQLPDHKVVIVCTGSQGEPLAALSRMSRGEHYSITIQANDTVILAASLIPGNETSVFAVMNGLAQRGATVITSAKAKVHTSGHAAAGELLFIYNAVRPRHVMPVHGQWRHLRANAGLAESTGVPRERILLAEDGVVIDLVDGDATITGKYQVGHVYVDGLSVGDVGVPTLSDRIALGEGGFINITVAIDSRTGKVVSTPEVTGRGFSDDPDALKEAVSRVASELARLESDGVKDAHRIAQTVRRAVGKWVSDNYRRKPMIVPTIVEVDRP</sequence>
<keyword evidence="6 12" id="KW-0862">Zinc</keyword>
<evidence type="ECO:0000256" key="4">
    <source>
        <dbReference type="ARBA" id="ARBA00022759"/>
    </source>
</evidence>
<reference evidence="14" key="2">
    <citation type="submission" date="2020-09" db="EMBL/GenBank/DDBJ databases">
        <authorList>
            <person name="Sun Q."/>
            <person name="Zhou Y."/>
        </authorList>
    </citation>
    <scope>NUCLEOTIDE SEQUENCE</scope>
    <source>
        <strain evidence="14">CGMCC 1.15478</strain>
    </source>
</reference>
<dbReference type="GO" id="GO:0005737">
    <property type="term" value="C:cytoplasm"/>
    <property type="evidence" value="ECO:0007669"/>
    <property type="project" value="UniProtKB-SubCell"/>
</dbReference>
<comment type="subunit">
    <text evidence="9">Homodimer, may be a subunit of the RNA degradosome.</text>
</comment>
<dbReference type="GO" id="GO:0006364">
    <property type="term" value="P:rRNA processing"/>
    <property type="evidence" value="ECO:0007669"/>
    <property type="project" value="UniProtKB-UniRule"/>
</dbReference>
<keyword evidence="7 9" id="KW-0269">Exonuclease</keyword>